<comment type="catalytic activity">
    <reaction evidence="12">
        <text>a ribonucleoside 5'-diphosphate + ATP = a ribonucleoside 5'-triphosphate + ADP</text>
        <dbReference type="Rhea" id="RHEA:18113"/>
        <dbReference type="ChEBI" id="CHEBI:30616"/>
        <dbReference type="ChEBI" id="CHEBI:57930"/>
        <dbReference type="ChEBI" id="CHEBI:61557"/>
        <dbReference type="ChEBI" id="CHEBI:456216"/>
        <dbReference type="EC" id="2.7.4.6"/>
    </reaction>
</comment>
<evidence type="ECO:0000256" key="11">
    <source>
        <dbReference type="ARBA" id="ARBA00023080"/>
    </source>
</evidence>
<keyword evidence="12" id="KW-0963">Cytoplasm</keyword>
<feature type="domain" description="Nucleoside diphosphate kinase-like" evidence="16">
    <location>
        <begin position="1"/>
        <end position="133"/>
    </location>
</feature>
<dbReference type="NCBIfam" id="NF001908">
    <property type="entry name" value="PRK00668.1"/>
    <property type="match status" value="1"/>
</dbReference>
<dbReference type="PRINTS" id="PR01243">
    <property type="entry name" value="NUCDPKINASE"/>
</dbReference>
<comment type="catalytic activity">
    <reaction evidence="12 15">
        <text>a 2'-deoxyribonucleoside 5'-diphosphate + ATP = a 2'-deoxyribonucleoside 5'-triphosphate + ADP</text>
        <dbReference type="Rhea" id="RHEA:44640"/>
        <dbReference type="ChEBI" id="CHEBI:30616"/>
        <dbReference type="ChEBI" id="CHEBI:61560"/>
        <dbReference type="ChEBI" id="CHEBI:73316"/>
        <dbReference type="ChEBI" id="CHEBI:456216"/>
        <dbReference type="EC" id="2.7.4.6"/>
    </reaction>
</comment>
<evidence type="ECO:0000256" key="12">
    <source>
        <dbReference type="HAMAP-Rule" id="MF_00451"/>
    </source>
</evidence>
<dbReference type="GO" id="GO:0005737">
    <property type="term" value="C:cytoplasm"/>
    <property type="evidence" value="ECO:0007669"/>
    <property type="project" value="UniProtKB-SubCell"/>
</dbReference>
<dbReference type="InterPro" id="IPR034907">
    <property type="entry name" value="NDK-like_dom"/>
</dbReference>
<evidence type="ECO:0000256" key="15">
    <source>
        <dbReference type="RuleBase" id="RU004013"/>
    </source>
</evidence>
<dbReference type="PROSITE" id="PS51374">
    <property type="entry name" value="NDPK_LIKE"/>
    <property type="match status" value="1"/>
</dbReference>
<evidence type="ECO:0000256" key="4">
    <source>
        <dbReference type="ARBA" id="ARBA00017632"/>
    </source>
</evidence>
<dbReference type="InterPro" id="IPR023005">
    <property type="entry name" value="Nucleoside_diP_kinase_AS"/>
</dbReference>
<dbReference type="InterPro" id="IPR001564">
    <property type="entry name" value="Nucleoside_diP_kinase"/>
</dbReference>
<sequence>MQQSFVMIKSDGVQRGLVGEIISRFEKKGFILLEAKLATPSRATVEEHYAEHKGRPYFQELVDFILEGPVMAMVVEGENVIEVIRLMVGDKDPRKAMPGTIRGDFANTMTKNIIHASDAVDTAEREIKIWFSK</sequence>
<comment type="function">
    <text evidence="12">Major role in the synthesis of nucleoside triphosphates other than ATP. The ATP gamma phosphate is transferred to the NDP beta phosphate via a ping-pong mechanism, using a phosphorylated active-site intermediate.</text>
</comment>
<feature type="binding site" evidence="12">
    <location>
        <position position="102"/>
    </location>
    <ligand>
        <name>ATP</name>
        <dbReference type="ChEBI" id="CHEBI:30616"/>
    </ligand>
</feature>
<dbReference type="OrthoDB" id="9801161at2"/>
<evidence type="ECO:0000256" key="8">
    <source>
        <dbReference type="ARBA" id="ARBA00022777"/>
    </source>
</evidence>
<dbReference type="GO" id="GO:0006241">
    <property type="term" value="P:CTP biosynthetic process"/>
    <property type="evidence" value="ECO:0007669"/>
    <property type="project" value="UniProtKB-UniRule"/>
</dbReference>
<evidence type="ECO:0000256" key="13">
    <source>
        <dbReference type="PROSITE-ProRule" id="PRU00706"/>
    </source>
</evidence>
<keyword evidence="6 12" id="KW-0479">Metal-binding</keyword>
<evidence type="ECO:0000256" key="10">
    <source>
        <dbReference type="ARBA" id="ARBA00022842"/>
    </source>
</evidence>
<dbReference type="SUPFAM" id="SSF54919">
    <property type="entry name" value="Nucleoside diphosphate kinase, NDK"/>
    <property type="match status" value="1"/>
</dbReference>
<keyword evidence="5 12" id="KW-0808">Transferase</keyword>
<dbReference type="Gene3D" id="3.30.70.141">
    <property type="entry name" value="Nucleoside diphosphate kinase-like domain"/>
    <property type="match status" value="1"/>
</dbReference>
<evidence type="ECO:0000259" key="16">
    <source>
        <dbReference type="SMART" id="SM00562"/>
    </source>
</evidence>
<dbReference type="GO" id="GO:0046872">
    <property type="term" value="F:metal ion binding"/>
    <property type="evidence" value="ECO:0007669"/>
    <property type="project" value="UniProtKB-KW"/>
</dbReference>
<comment type="subcellular location">
    <subcellularLocation>
        <location evidence="12">Cytoplasm</location>
    </subcellularLocation>
</comment>
<keyword evidence="10 12" id="KW-0460">Magnesium</keyword>
<evidence type="ECO:0000256" key="2">
    <source>
        <dbReference type="ARBA" id="ARBA00008142"/>
    </source>
</evidence>
<dbReference type="STRING" id="426128.SAMN05660297_02079"/>
<keyword evidence="12" id="KW-0597">Phosphoprotein</keyword>
<dbReference type="HAMAP" id="MF_00451">
    <property type="entry name" value="NDP_kinase"/>
    <property type="match status" value="1"/>
</dbReference>
<keyword evidence="9 12" id="KW-0067">ATP-binding</keyword>
<dbReference type="InterPro" id="IPR036850">
    <property type="entry name" value="NDK-like_dom_sf"/>
</dbReference>
<evidence type="ECO:0000256" key="6">
    <source>
        <dbReference type="ARBA" id="ARBA00022723"/>
    </source>
</evidence>
<dbReference type="FunFam" id="3.30.70.141:FF:000003">
    <property type="entry name" value="Nucleoside diphosphate kinase"/>
    <property type="match status" value="1"/>
</dbReference>
<dbReference type="Proteomes" id="UP000199568">
    <property type="component" value="Unassembled WGS sequence"/>
</dbReference>
<keyword evidence="8 12" id="KW-0418">Kinase</keyword>
<evidence type="ECO:0000256" key="3">
    <source>
        <dbReference type="ARBA" id="ARBA00012966"/>
    </source>
</evidence>
<comment type="cofactor">
    <cofactor evidence="1 12">
        <name>Mg(2+)</name>
        <dbReference type="ChEBI" id="CHEBI:18420"/>
    </cofactor>
</comment>
<dbReference type="SMART" id="SM00562">
    <property type="entry name" value="NDK"/>
    <property type="match status" value="1"/>
</dbReference>
<keyword evidence="7 12" id="KW-0547">Nucleotide-binding</keyword>
<dbReference type="CDD" id="cd04413">
    <property type="entry name" value="NDPk_I"/>
    <property type="match status" value="1"/>
</dbReference>
<keyword evidence="18" id="KW-1185">Reference proteome</keyword>
<evidence type="ECO:0000256" key="5">
    <source>
        <dbReference type="ARBA" id="ARBA00022679"/>
    </source>
</evidence>
<comment type="caution">
    <text evidence="12 13">Lacks conserved residue(s) required for the propagation of feature annotation.</text>
</comment>
<keyword evidence="11 12" id="KW-0546">Nucleotide metabolism</keyword>
<feature type="binding site" evidence="12">
    <location>
        <position position="57"/>
    </location>
    <ligand>
        <name>ATP</name>
        <dbReference type="ChEBI" id="CHEBI:30616"/>
    </ligand>
</feature>
<dbReference type="EMBL" id="FOHU01000008">
    <property type="protein sequence ID" value="SET33808.1"/>
    <property type="molecule type" value="Genomic_DNA"/>
</dbReference>
<dbReference type="AlphaFoldDB" id="A0A1I0DMT4"/>
<dbReference type="GO" id="GO:0005524">
    <property type="term" value="F:ATP binding"/>
    <property type="evidence" value="ECO:0007669"/>
    <property type="project" value="UniProtKB-UniRule"/>
</dbReference>
<evidence type="ECO:0000256" key="1">
    <source>
        <dbReference type="ARBA" id="ARBA00001946"/>
    </source>
</evidence>
<evidence type="ECO:0000256" key="14">
    <source>
        <dbReference type="RuleBase" id="RU004011"/>
    </source>
</evidence>
<name>A0A1I0DMT4_9FIRM</name>
<protein>
    <recommendedName>
        <fullName evidence="4 12">Nucleoside diphosphate kinase</fullName>
        <shortName evidence="12">NDK</shortName>
        <shortName evidence="12">NDP kinase</shortName>
        <ecNumber evidence="3 12">2.7.4.6</ecNumber>
    </recommendedName>
    <alternativeName>
        <fullName evidence="12">Nucleoside-2-P kinase</fullName>
    </alternativeName>
</protein>
<dbReference type="PANTHER" id="PTHR11349">
    <property type="entry name" value="NUCLEOSIDE DIPHOSPHATE KINASE"/>
    <property type="match status" value="1"/>
</dbReference>
<reference evidence="17 18" key="1">
    <citation type="submission" date="2016-10" db="EMBL/GenBank/DDBJ databases">
        <authorList>
            <person name="de Groot N.N."/>
        </authorList>
    </citation>
    <scope>NUCLEOTIDE SEQUENCE [LARGE SCALE GENOMIC DNA]</scope>
    <source>
        <strain evidence="17 18">DSM 18979</strain>
    </source>
</reference>
<dbReference type="Pfam" id="PF00334">
    <property type="entry name" value="NDK"/>
    <property type="match status" value="1"/>
</dbReference>
<dbReference type="GO" id="GO:0006228">
    <property type="term" value="P:UTP biosynthetic process"/>
    <property type="evidence" value="ECO:0007669"/>
    <property type="project" value="UniProtKB-UniRule"/>
</dbReference>
<dbReference type="EC" id="2.7.4.6" evidence="3 12"/>
<proteinExistence type="inferred from homology"/>
<dbReference type="GO" id="GO:0006183">
    <property type="term" value="P:GTP biosynthetic process"/>
    <property type="evidence" value="ECO:0007669"/>
    <property type="project" value="UniProtKB-UniRule"/>
</dbReference>
<dbReference type="PROSITE" id="PS00469">
    <property type="entry name" value="NDPK"/>
    <property type="match status" value="1"/>
</dbReference>
<evidence type="ECO:0000256" key="7">
    <source>
        <dbReference type="ARBA" id="ARBA00022741"/>
    </source>
</evidence>
<comment type="subunit">
    <text evidence="12">Homotetramer.</text>
</comment>
<gene>
    <name evidence="12" type="primary">ndk</name>
    <name evidence="17" type="ORF">SAMN05660297_02079</name>
</gene>
<dbReference type="RefSeq" id="WP_090443333.1">
    <property type="nucleotide sequence ID" value="NZ_FOHU01000008.1"/>
</dbReference>
<evidence type="ECO:0000256" key="9">
    <source>
        <dbReference type="ARBA" id="ARBA00022840"/>
    </source>
</evidence>
<organism evidence="17 18">
    <name type="scientific">Natronincola peptidivorans</name>
    <dbReference type="NCBI Taxonomy" id="426128"/>
    <lineage>
        <taxon>Bacteria</taxon>
        <taxon>Bacillati</taxon>
        <taxon>Bacillota</taxon>
        <taxon>Clostridia</taxon>
        <taxon>Peptostreptococcales</taxon>
        <taxon>Natronincolaceae</taxon>
        <taxon>Natronincola</taxon>
    </lineage>
</organism>
<feature type="binding site" evidence="12">
    <location>
        <position position="9"/>
    </location>
    <ligand>
        <name>ATP</name>
        <dbReference type="ChEBI" id="CHEBI:30616"/>
    </ligand>
</feature>
<dbReference type="GO" id="GO:0004550">
    <property type="term" value="F:nucleoside diphosphate kinase activity"/>
    <property type="evidence" value="ECO:0007669"/>
    <property type="project" value="UniProtKB-UniRule"/>
</dbReference>
<feature type="binding site" evidence="12">
    <location>
        <position position="112"/>
    </location>
    <ligand>
        <name>ATP</name>
        <dbReference type="ChEBI" id="CHEBI:30616"/>
    </ligand>
</feature>
<accession>A0A1I0DMT4</accession>
<evidence type="ECO:0000313" key="17">
    <source>
        <dbReference type="EMBL" id="SET33808.1"/>
    </source>
</evidence>
<comment type="similarity">
    <text evidence="2 12 13 14">Belongs to the NDK family.</text>
</comment>
<feature type="binding site" evidence="12">
    <location>
        <position position="85"/>
    </location>
    <ligand>
        <name>ATP</name>
        <dbReference type="ChEBI" id="CHEBI:30616"/>
    </ligand>
</feature>
<evidence type="ECO:0000313" key="18">
    <source>
        <dbReference type="Proteomes" id="UP000199568"/>
    </source>
</evidence>
<feature type="active site" description="Pros-phosphohistidine intermediate" evidence="12">
    <location>
        <position position="115"/>
    </location>
</feature>